<sequence length="109" mass="12680">MQMLLYTNQHPNTYANAQSYSNGDSMKRYTVALSDDLKKEIRKRRILETYNRNNTISESDASFCESIDWHPVDELPVKEEVVDKIKSDDKSSRVKVKDVADIFRSIPHN</sequence>
<dbReference type="EMBL" id="FNMU01000001">
    <property type="protein sequence ID" value="SDW14930.1"/>
    <property type="molecule type" value="Genomic_DNA"/>
</dbReference>
<evidence type="ECO:0000313" key="2">
    <source>
        <dbReference type="Proteomes" id="UP000198669"/>
    </source>
</evidence>
<reference evidence="1 2" key="1">
    <citation type="submission" date="2016-10" db="EMBL/GenBank/DDBJ databases">
        <authorList>
            <person name="de Groot N.N."/>
        </authorList>
    </citation>
    <scope>NUCLEOTIDE SEQUENCE [LARGE SCALE GENOMIC DNA]</scope>
    <source>
        <strain evidence="1 2">Z-7982</strain>
    </source>
</reference>
<accession>A0A1H2R723</accession>
<organism evidence="1 2">
    <name type="scientific">Methanohalophilus halophilus</name>
    <dbReference type="NCBI Taxonomy" id="2177"/>
    <lineage>
        <taxon>Archaea</taxon>
        <taxon>Methanobacteriati</taxon>
        <taxon>Methanobacteriota</taxon>
        <taxon>Stenosarchaea group</taxon>
        <taxon>Methanomicrobia</taxon>
        <taxon>Methanosarcinales</taxon>
        <taxon>Methanosarcinaceae</taxon>
        <taxon>Methanohalophilus</taxon>
    </lineage>
</organism>
<proteinExistence type="predicted"/>
<name>A0A1H2R723_9EURY</name>
<protein>
    <submittedName>
        <fullName evidence="1">Uncharacterized protein</fullName>
    </submittedName>
</protein>
<dbReference type="Proteomes" id="UP000198669">
    <property type="component" value="Unassembled WGS sequence"/>
</dbReference>
<evidence type="ECO:0000313" key="1">
    <source>
        <dbReference type="EMBL" id="SDW14930.1"/>
    </source>
</evidence>
<gene>
    <name evidence="1" type="ORF">SAMN04515625_0447</name>
</gene>
<dbReference type="AlphaFoldDB" id="A0A1H2R723"/>